<dbReference type="GO" id="GO:0050660">
    <property type="term" value="F:flavin adenine dinucleotide binding"/>
    <property type="evidence" value="ECO:0007669"/>
    <property type="project" value="InterPro"/>
</dbReference>
<dbReference type="PANTHER" id="PTHR42877">
    <property type="entry name" value="L-ORNITHINE N(5)-MONOOXYGENASE-RELATED"/>
    <property type="match status" value="1"/>
</dbReference>
<evidence type="ECO:0000313" key="6">
    <source>
        <dbReference type="Proteomes" id="UP000540685"/>
    </source>
</evidence>
<evidence type="ECO:0000256" key="1">
    <source>
        <dbReference type="ARBA" id="ARBA00010139"/>
    </source>
</evidence>
<organism evidence="5 6">
    <name type="scientific">Streptosporangium becharense</name>
    <dbReference type="NCBI Taxonomy" id="1816182"/>
    <lineage>
        <taxon>Bacteria</taxon>
        <taxon>Bacillati</taxon>
        <taxon>Actinomycetota</taxon>
        <taxon>Actinomycetes</taxon>
        <taxon>Streptosporangiales</taxon>
        <taxon>Streptosporangiaceae</taxon>
        <taxon>Streptosporangium</taxon>
    </lineage>
</organism>
<dbReference type="Gene3D" id="3.50.50.60">
    <property type="entry name" value="FAD/NAD(P)-binding domain"/>
    <property type="match status" value="2"/>
</dbReference>
<keyword evidence="4" id="KW-0560">Oxidoreductase</keyword>
<dbReference type="InterPro" id="IPR020946">
    <property type="entry name" value="Flavin_mOase-like"/>
</dbReference>
<evidence type="ECO:0000256" key="4">
    <source>
        <dbReference type="ARBA" id="ARBA00023002"/>
    </source>
</evidence>
<keyword evidence="6" id="KW-1185">Reference proteome</keyword>
<dbReference type="Proteomes" id="UP000540685">
    <property type="component" value="Unassembled WGS sequence"/>
</dbReference>
<protein>
    <submittedName>
        <fullName evidence="5">Cation diffusion facilitator CzcD-associated flavoprotein CzcO</fullName>
    </submittedName>
</protein>
<evidence type="ECO:0000256" key="3">
    <source>
        <dbReference type="ARBA" id="ARBA00022827"/>
    </source>
</evidence>
<gene>
    <name evidence="5" type="ORF">F4562_006658</name>
</gene>
<dbReference type="InterPro" id="IPR051209">
    <property type="entry name" value="FAD-bind_Monooxygenase_sf"/>
</dbReference>
<accession>A0A7W9INI5</accession>
<sequence length="656" mass="73448">MTLISPDQPTYVLAPVTDVDRHALDAAIDAAEPGALLMALIHHSGDTGLLDEFAAGLDQERRRAQAQGHPPAIMGEYPPAVAAQVRDRARRLLHAPLTPRIAVPDDALFRRMAQVCVDDTVGDEYVPHLREQGGFEAARRVVPTTRKPPADFTVAIIGCGMIGLNAAIKLGQAGFRYQVFEERDDLGGTWSRNTYPGAAVDTPSHFYSYSFELNPRWSKYYPTGTEYLQYLHHVADKYDIHPHIAFSTKVLGCRWDEDTQVWDLTVRHSDGSVRTHHANAVITATGVLNAAAIPDIDGMNTFHGETMHTAQWRHDVDLRGKRVVVLGTGCTSVQVVAGIADQVESLDVVLRQPHWIVPERKVAADVPEAMRWALEHIPYFHQWFRVKTYWWAADKGWSIPRIDEEWYATHVSASPANDALMQVCLDYLDQAFAERPDLKETLTPDFPPFAKRIVKDPGFFDAVKRDNVSLHRASLQRIHPDGVVTTEGKFIAADVIIWATGFKLEYLGFLDVVGRDGITLAQEWADENPRAYLGITVPGFPNLFVTAGPNAAPNHGGGHNVTSEEHVHYIVECLQHLIENGHTAMEPTRQATDDYNRRVDEELDKTVWKHAGTATGYYRNKAGRAWVACPWRLVDYWAMLRAPQPRDYVFTSAPRD</sequence>
<dbReference type="InterPro" id="IPR036188">
    <property type="entry name" value="FAD/NAD-bd_sf"/>
</dbReference>
<keyword evidence="3" id="KW-0274">FAD</keyword>
<dbReference type="Pfam" id="PF00743">
    <property type="entry name" value="FMO-like"/>
    <property type="match status" value="1"/>
</dbReference>
<comment type="similarity">
    <text evidence="1">Belongs to the FAD-binding monooxygenase family.</text>
</comment>
<dbReference type="GO" id="GO:0004499">
    <property type="term" value="F:N,N-dimethylaniline monooxygenase activity"/>
    <property type="evidence" value="ECO:0007669"/>
    <property type="project" value="InterPro"/>
</dbReference>
<dbReference type="PANTHER" id="PTHR42877:SF4">
    <property type="entry name" value="FAD_NAD(P)-BINDING DOMAIN-CONTAINING PROTEIN-RELATED"/>
    <property type="match status" value="1"/>
</dbReference>
<evidence type="ECO:0000256" key="2">
    <source>
        <dbReference type="ARBA" id="ARBA00022630"/>
    </source>
</evidence>
<dbReference type="RefSeq" id="WP_184546597.1">
    <property type="nucleotide sequence ID" value="NZ_JACHMP010000001.1"/>
</dbReference>
<dbReference type="GO" id="GO:0050661">
    <property type="term" value="F:NADP binding"/>
    <property type="evidence" value="ECO:0007669"/>
    <property type="project" value="InterPro"/>
</dbReference>
<keyword evidence="2" id="KW-0285">Flavoprotein</keyword>
<dbReference type="EMBL" id="JACHMP010000001">
    <property type="protein sequence ID" value="MBB5823596.1"/>
    <property type="molecule type" value="Genomic_DNA"/>
</dbReference>
<dbReference type="SUPFAM" id="SSF51905">
    <property type="entry name" value="FAD/NAD(P)-binding domain"/>
    <property type="match status" value="2"/>
</dbReference>
<dbReference type="AlphaFoldDB" id="A0A7W9INI5"/>
<comment type="caution">
    <text evidence="5">The sequence shown here is derived from an EMBL/GenBank/DDBJ whole genome shotgun (WGS) entry which is preliminary data.</text>
</comment>
<proteinExistence type="inferred from homology"/>
<name>A0A7W9INI5_9ACTN</name>
<evidence type="ECO:0000313" key="5">
    <source>
        <dbReference type="EMBL" id="MBB5823596.1"/>
    </source>
</evidence>
<reference evidence="5 6" key="1">
    <citation type="submission" date="2020-08" db="EMBL/GenBank/DDBJ databases">
        <title>Sequencing the genomes of 1000 actinobacteria strains.</title>
        <authorList>
            <person name="Klenk H.-P."/>
        </authorList>
    </citation>
    <scope>NUCLEOTIDE SEQUENCE [LARGE SCALE GENOMIC DNA]</scope>
    <source>
        <strain evidence="5 6">DSM 46887</strain>
    </source>
</reference>